<dbReference type="GO" id="GO:0006574">
    <property type="term" value="P:L-valine catabolic process"/>
    <property type="evidence" value="ECO:0007669"/>
    <property type="project" value="UniProtKB-UniRule"/>
</dbReference>
<comment type="caution">
    <text evidence="6">The sequence shown here is derived from an EMBL/GenBank/DDBJ whole genome shotgun (WGS) entry which is preliminary data.</text>
</comment>
<proteinExistence type="inferred from homology"/>
<name>A0A8T2TFM9_CERRI</name>
<keyword evidence="3 4" id="KW-0378">Hydrolase</keyword>
<comment type="similarity">
    <text evidence="4">Belongs to the enoyl-CoA hydratase/isomerase family.</text>
</comment>
<dbReference type="EC" id="3.1.2.4" evidence="2 4"/>
<keyword evidence="7" id="KW-1185">Reference proteome</keyword>
<accession>A0A8T2TFM9</accession>
<comment type="function">
    <text evidence="4">Hydrolyzes 3-hydroxyisobutyryl-CoA (HIBYL-CoA), a saline catabolite. Has high activity toward isobutyryl-CoA. Could be an isobutyryl-CoA dehydrogenase that functions in valine catabolism.</text>
</comment>
<dbReference type="OMA" id="TERWPIN"/>
<dbReference type="GO" id="GO:0003860">
    <property type="term" value="F:3-hydroxyisobutyryl-CoA hydrolase activity"/>
    <property type="evidence" value="ECO:0007669"/>
    <property type="project" value="UniProtKB-UniRule"/>
</dbReference>
<evidence type="ECO:0000313" key="7">
    <source>
        <dbReference type="Proteomes" id="UP000825935"/>
    </source>
</evidence>
<dbReference type="SUPFAM" id="SSF52096">
    <property type="entry name" value="ClpP/crotonase"/>
    <property type="match status" value="1"/>
</dbReference>
<protein>
    <recommendedName>
        <fullName evidence="2 4">3-hydroxyisobutyryl-CoA hydrolase</fullName>
        <shortName evidence="4">HIB-CoA hydrolase</shortName>
        <shortName evidence="4">HIBYL-CoA-H</shortName>
        <ecNumber evidence="2 4">3.1.2.4</ecNumber>
    </recommendedName>
    <alternativeName>
        <fullName evidence="4">3-hydroxyisobutyryl-coenzyme A hydrolase</fullName>
    </alternativeName>
</protein>
<dbReference type="OrthoDB" id="16820at2759"/>
<organism evidence="6 7">
    <name type="scientific">Ceratopteris richardii</name>
    <name type="common">Triangle waterfern</name>
    <dbReference type="NCBI Taxonomy" id="49495"/>
    <lineage>
        <taxon>Eukaryota</taxon>
        <taxon>Viridiplantae</taxon>
        <taxon>Streptophyta</taxon>
        <taxon>Embryophyta</taxon>
        <taxon>Tracheophyta</taxon>
        <taxon>Polypodiopsida</taxon>
        <taxon>Polypodiidae</taxon>
        <taxon>Polypodiales</taxon>
        <taxon>Pteridineae</taxon>
        <taxon>Pteridaceae</taxon>
        <taxon>Parkerioideae</taxon>
        <taxon>Ceratopteris</taxon>
    </lineage>
</organism>
<dbReference type="PANTHER" id="PTHR43176">
    <property type="entry name" value="3-HYDROXYISOBUTYRYL-COA HYDROLASE-RELATED"/>
    <property type="match status" value="1"/>
</dbReference>
<dbReference type="Gene3D" id="3.90.226.10">
    <property type="entry name" value="2-enoyl-CoA Hydratase, Chain A, domain 1"/>
    <property type="match status" value="1"/>
</dbReference>
<evidence type="ECO:0000259" key="5">
    <source>
        <dbReference type="Pfam" id="PF16113"/>
    </source>
</evidence>
<reference evidence="6" key="1">
    <citation type="submission" date="2021-08" db="EMBL/GenBank/DDBJ databases">
        <title>WGS assembly of Ceratopteris richardii.</title>
        <authorList>
            <person name="Marchant D.B."/>
            <person name="Chen G."/>
            <person name="Jenkins J."/>
            <person name="Shu S."/>
            <person name="Leebens-Mack J."/>
            <person name="Grimwood J."/>
            <person name="Schmutz J."/>
            <person name="Soltis P."/>
            <person name="Soltis D."/>
            <person name="Chen Z.-H."/>
        </authorList>
    </citation>
    <scope>NUCLEOTIDE SEQUENCE</scope>
    <source>
        <strain evidence="6">Whitten #5841</strain>
        <tissue evidence="6">Leaf</tissue>
    </source>
</reference>
<evidence type="ECO:0000256" key="2">
    <source>
        <dbReference type="ARBA" id="ARBA00011915"/>
    </source>
</evidence>
<dbReference type="InterPro" id="IPR032259">
    <property type="entry name" value="HIBYL-CoA-H"/>
</dbReference>
<dbReference type="AlphaFoldDB" id="A0A8T2TFM9"/>
<evidence type="ECO:0000256" key="4">
    <source>
        <dbReference type="RuleBase" id="RU369070"/>
    </source>
</evidence>
<dbReference type="Proteomes" id="UP000825935">
    <property type="component" value="Chromosome 13"/>
</dbReference>
<sequence>MPETGLGLHPDVGASYFLSHLQGHLGEYVGLTGARLDGSELLAVGLATHYVPSERLVSLEKKLKYLDSGKSSLVDETINGFSEKPDIEEQSVLHRLEDVNHCFSASSVETIIENLKHRYEKTQDNWYLSTMETLLKASPTSLKITLKSIRDGRKQTLFECLMREYRMTVRCLLGEISKDFYEGCRAILIDKDRKPKWNPTTLEAVTPDMVDHYFSPFQKHSEELHLPDSHREFTSAKMAYPKL</sequence>
<feature type="domain" description="Enoyl-CoA hydratase/isomerase" evidence="5">
    <location>
        <begin position="1"/>
        <end position="214"/>
    </location>
</feature>
<dbReference type="InterPro" id="IPR029045">
    <property type="entry name" value="ClpP/crotonase-like_dom_sf"/>
</dbReference>
<dbReference type="InterPro" id="IPR045004">
    <property type="entry name" value="ECH_dom"/>
</dbReference>
<comment type="pathway">
    <text evidence="4">Amino-acid degradation; L-valine degradation.</text>
</comment>
<dbReference type="Pfam" id="PF16113">
    <property type="entry name" value="ECH_2"/>
    <property type="match status" value="1"/>
</dbReference>
<comment type="catalytic activity">
    <reaction evidence="1 4">
        <text>3-hydroxy-2-methylpropanoyl-CoA + H2O = 3-hydroxy-2-methylpropanoate + CoA + H(+)</text>
        <dbReference type="Rhea" id="RHEA:20888"/>
        <dbReference type="ChEBI" id="CHEBI:11805"/>
        <dbReference type="ChEBI" id="CHEBI:15377"/>
        <dbReference type="ChEBI" id="CHEBI:15378"/>
        <dbReference type="ChEBI" id="CHEBI:57287"/>
        <dbReference type="ChEBI" id="CHEBI:57340"/>
        <dbReference type="EC" id="3.1.2.4"/>
    </reaction>
</comment>
<dbReference type="EMBL" id="CM035418">
    <property type="protein sequence ID" value="KAH7420643.1"/>
    <property type="molecule type" value="Genomic_DNA"/>
</dbReference>
<evidence type="ECO:0000256" key="3">
    <source>
        <dbReference type="ARBA" id="ARBA00022801"/>
    </source>
</evidence>
<gene>
    <name evidence="6" type="ORF">KP509_13G015500</name>
</gene>
<evidence type="ECO:0000256" key="1">
    <source>
        <dbReference type="ARBA" id="ARBA00001709"/>
    </source>
</evidence>
<evidence type="ECO:0000313" key="6">
    <source>
        <dbReference type="EMBL" id="KAH7420643.1"/>
    </source>
</evidence>
<dbReference type="PANTHER" id="PTHR43176:SF3">
    <property type="entry name" value="3-HYDROXYISOBUTYRYL-COA HYDROLASE, MITOCHONDRIAL"/>
    <property type="match status" value="1"/>
</dbReference>